<organism evidence="2 3">
    <name type="scientific">Antarctobacter heliothermus</name>
    <dbReference type="NCBI Taxonomy" id="74033"/>
    <lineage>
        <taxon>Bacteria</taxon>
        <taxon>Pseudomonadati</taxon>
        <taxon>Pseudomonadota</taxon>
        <taxon>Alphaproteobacteria</taxon>
        <taxon>Rhodobacterales</taxon>
        <taxon>Roseobacteraceae</taxon>
        <taxon>Antarctobacter</taxon>
    </lineage>
</organism>
<dbReference type="EMBL" id="CP022540">
    <property type="protein sequence ID" value="ASP22174.1"/>
    <property type="molecule type" value="Genomic_DNA"/>
</dbReference>
<feature type="signal peptide" evidence="1">
    <location>
        <begin position="1"/>
        <end position="20"/>
    </location>
</feature>
<reference evidence="2 3" key="1">
    <citation type="submission" date="2017-07" db="EMBL/GenBank/DDBJ databases">
        <title>Genome Sequence of Antarctobacter heliothermus Strain SMS3 Isolated from a culture of the Diatom Skeletonema marinoi.</title>
        <authorList>
            <person name="Topel M."/>
            <person name="Pinder M.I.M."/>
            <person name="Johansson O.N."/>
            <person name="Kourtchenko O."/>
            <person name="Godhe A."/>
            <person name="Clarke A.K."/>
        </authorList>
    </citation>
    <scope>NUCLEOTIDE SEQUENCE [LARGE SCALE GENOMIC DNA]</scope>
    <source>
        <strain evidence="2 3">SMS3</strain>
    </source>
</reference>
<dbReference type="Proteomes" id="UP000203589">
    <property type="component" value="Chromosome"/>
</dbReference>
<feature type="chain" id="PRO_5012510697" evidence="1">
    <location>
        <begin position="21"/>
        <end position="189"/>
    </location>
</feature>
<proteinExistence type="predicted"/>
<protein>
    <submittedName>
        <fullName evidence="2">ABC-type amino acid transport/signal transduction system, periplasmic component/domain</fullName>
    </submittedName>
</protein>
<evidence type="ECO:0000313" key="2">
    <source>
        <dbReference type="EMBL" id="ASP22174.1"/>
    </source>
</evidence>
<dbReference type="AlphaFoldDB" id="A0A222E7J7"/>
<accession>A0A222E7J7</accession>
<keyword evidence="1" id="KW-0732">Signal</keyword>
<dbReference type="OrthoDB" id="195732at2"/>
<dbReference type="RefSeq" id="WP_094036001.1">
    <property type="nucleotide sequence ID" value="NZ_CP022540.1"/>
</dbReference>
<sequence>MTRAFLLSTALIVAAPAAMAVEPHVAMQAYVDTQILTWAHDDTIIDAIAVQNTLTEGYDAVRIDALDKTWRAEVGTGSDMVDGVLTNAAADFLRTQIAASGGMITEVFVMDAQGLNVASSGATSDYWQGDEAKFQETYPKGAGAVHFGEIEFDESSQTYQAQISVTITDPESGTPIGAMTIGIDAEALM</sequence>
<evidence type="ECO:0000256" key="1">
    <source>
        <dbReference type="SAM" id="SignalP"/>
    </source>
</evidence>
<keyword evidence="3" id="KW-1185">Reference proteome</keyword>
<gene>
    <name evidence="2" type="ORF">ANTHELSMS3_03547</name>
</gene>
<dbReference type="KEGG" id="aht:ANTHELSMS3_03547"/>
<evidence type="ECO:0000313" key="3">
    <source>
        <dbReference type="Proteomes" id="UP000203589"/>
    </source>
</evidence>
<name>A0A222E7J7_9RHOB</name>
<dbReference type="CDD" id="cd18773">
    <property type="entry name" value="PDC1_HK_sensor"/>
    <property type="match status" value="1"/>
</dbReference>